<dbReference type="Pfam" id="PF02911">
    <property type="entry name" value="Formyl_trans_C"/>
    <property type="match status" value="1"/>
</dbReference>
<dbReference type="InterPro" id="IPR036477">
    <property type="entry name" value="Formyl_transf_N_sf"/>
</dbReference>
<keyword evidence="3" id="KW-0808">Transferase</keyword>
<dbReference type="AlphaFoldDB" id="A0A4Q0XNI8"/>
<dbReference type="Gene3D" id="3.40.50.12230">
    <property type="match status" value="1"/>
</dbReference>
<dbReference type="SUPFAM" id="SSF53328">
    <property type="entry name" value="Formyltransferase"/>
    <property type="match status" value="1"/>
</dbReference>
<feature type="domain" description="Formyl transferase C-terminal" evidence="2">
    <location>
        <begin position="202"/>
        <end position="283"/>
    </location>
</feature>
<keyword evidence="4" id="KW-1185">Reference proteome</keyword>
<dbReference type="OrthoDB" id="5320219at2"/>
<dbReference type="CDD" id="cd08651">
    <property type="entry name" value="FMT_core_like_4"/>
    <property type="match status" value="1"/>
</dbReference>
<evidence type="ECO:0000313" key="3">
    <source>
        <dbReference type="EMBL" id="RXJ55371.1"/>
    </source>
</evidence>
<evidence type="ECO:0000259" key="2">
    <source>
        <dbReference type="Pfam" id="PF02911"/>
    </source>
</evidence>
<dbReference type="Proteomes" id="UP000290657">
    <property type="component" value="Unassembled WGS sequence"/>
</dbReference>
<dbReference type="RefSeq" id="WP_128996655.1">
    <property type="nucleotide sequence ID" value="NZ_PDKN01000007.1"/>
</dbReference>
<dbReference type="CDD" id="cd08702">
    <property type="entry name" value="Arna_FMT_C"/>
    <property type="match status" value="1"/>
</dbReference>
<dbReference type="EMBL" id="PDKN01000007">
    <property type="protein sequence ID" value="RXJ55371.1"/>
    <property type="molecule type" value="Genomic_DNA"/>
</dbReference>
<dbReference type="InterPro" id="IPR011034">
    <property type="entry name" value="Formyl_transferase-like_C_sf"/>
</dbReference>
<dbReference type="PANTHER" id="PTHR11138">
    <property type="entry name" value="METHIONYL-TRNA FORMYLTRANSFERASE"/>
    <property type="match status" value="1"/>
</dbReference>
<dbReference type="InterPro" id="IPR005793">
    <property type="entry name" value="Formyl_trans_C"/>
</dbReference>
<comment type="caution">
    <text evidence="3">The sequence shown here is derived from an EMBL/GenBank/DDBJ whole genome shotgun (WGS) entry which is preliminary data.</text>
</comment>
<proteinExistence type="predicted"/>
<name>A0A4Q0XNI8_9BACT</name>
<dbReference type="GO" id="GO:0004479">
    <property type="term" value="F:methionyl-tRNA formyltransferase activity"/>
    <property type="evidence" value="ECO:0007669"/>
    <property type="project" value="TreeGrafter"/>
</dbReference>
<dbReference type="PANTHER" id="PTHR11138:SF5">
    <property type="entry name" value="METHIONYL-TRNA FORMYLTRANSFERASE, MITOCHONDRIAL"/>
    <property type="match status" value="1"/>
</dbReference>
<dbReference type="Pfam" id="PF00551">
    <property type="entry name" value="Formyl_trans_N"/>
    <property type="match status" value="1"/>
</dbReference>
<evidence type="ECO:0000313" key="4">
    <source>
        <dbReference type="Proteomes" id="UP000290657"/>
    </source>
</evidence>
<accession>A0A4Q0XNI8</accession>
<gene>
    <name evidence="3" type="ORF">CRV04_09705</name>
</gene>
<reference evidence="3 4" key="1">
    <citation type="submission" date="2017-10" db="EMBL/GenBank/DDBJ databases">
        <title>Genomics of the genus Arcobacter.</title>
        <authorList>
            <person name="Perez-Cataluna A."/>
            <person name="Figueras M.J."/>
        </authorList>
    </citation>
    <scope>NUCLEOTIDE SEQUENCE [LARGE SCALE GENOMIC DNA]</scope>
    <source>
        <strain evidence="3 4">CECT 8987</strain>
    </source>
</reference>
<protein>
    <submittedName>
        <fullName evidence="3">Formyl transferase</fullName>
    </submittedName>
</protein>
<feature type="domain" description="Formyl transferase N-terminal" evidence="1">
    <location>
        <begin position="1"/>
        <end position="165"/>
    </location>
</feature>
<dbReference type="InterPro" id="IPR002376">
    <property type="entry name" value="Formyl_transf_N"/>
</dbReference>
<evidence type="ECO:0000259" key="1">
    <source>
        <dbReference type="Pfam" id="PF00551"/>
    </source>
</evidence>
<dbReference type="SUPFAM" id="SSF50486">
    <property type="entry name" value="FMT C-terminal domain-like"/>
    <property type="match status" value="1"/>
</dbReference>
<dbReference type="GO" id="GO:0005829">
    <property type="term" value="C:cytosol"/>
    <property type="evidence" value="ECO:0007669"/>
    <property type="project" value="TreeGrafter"/>
</dbReference>
<organism evidence="3 4">
    <name type="scientific">Candidatus Marinarcus aquaticus</name>
    <dbReference type="NCBI Taxonomy" id="2044504"/>
    <lineage>
        <taxon>Bacteria</taxon>
        <taxon>Pseudomonadati</taxon>
        <taxon>Campylobacterota</taxon>
        <taxon>Epsilonproteobacteria</taxon>
        <taxon>Campylobacterales</taxon>
        <taxon>Arcobacteraceae</taxon>
        <taxon>Candidatus Marinarcus</taxon>
    </lineage>
</organism>
<sequence>MKIVFIGTVDFSLQTLEKLIDLNANIVGVCTKESSSFNSDFANLQPLCQKHHIPCHCTEDVNTPQSIAWIKSLQPDIVFCFGWSNLIKKELLELPALGVLGFHPTKLPLNRGRHPIIWSLALGLKQSATTFFFMDEGADSGDILSQKEFDISDHDDAYSLYKKITLTALSQIEEFLPQLEQNSYVKTAQDHSKANYWRKRGKNDGKIDFRMNSLSIYNLVRALSKPYVGAHLVYNNTDIPVWKVEILDYKEPRLEPGKVLSVENNCIIVKTNDGAVKILEHEFTTLPKIGEYL</sequence>